<dbReference type="InterPro" id="IPR043504">
    <property type="entry name" value="Peptidase_S1_PA_chymotrypsin"/>
</dbReference>
<evidence type="ECO:0000256" key="1">
    <source>
        <dbReference type="ARBA" id="ARBA00007664"/>
    </source>
</evidence>
<feature type="domain" description="Peptidase S1" evidence="8">
    <location>
        <begin position="58"/>
        <end position="290"/>
    </location>
</feature>
<dbReference type="PANTHER" id="PTHR24276">
    <property type="entry name" value="POLYSERASE-RELATED"/>
    <property type="match status" value="1"/>
</dbReference>
<evidence type="ECO:0000256" key="5">
    <source>
        <dbReference type="ARBA" id="ARBA00023157"/>
    </source>
</evidence>
<evidence type="ECO:0000259" key="8">
    <source>
        <dbReference type="PROSITE" id="PS50240"/>
    </source>
</evidence>
<evidence type="ECO:0000313" key="10">
    <source>
        <dbReference type="Proteomes" id="UP001153292"/>
    </source>
</evidence>
<dbReference type="SMART" id="SM00020">
    <property type="entry name" value="Tryp_SPc"/>
    <property type="match status" value="1"/>
</dbReference>
<dbReference type="InterPro" id="IPR033116">
    <property type="entry name" value="TRYPSIN_SER"/>
</dbReference>
<name>A0ABN8LAT6_CHISP</name>
<evidence type="ECO:0000256" key="6">
    <source>
        <dbReference type="RuleBase" id="RU363034"/>
    </source>
</evidence>
<accession>A0ABN8LAT6</accession>
<dbReference type="PROSITE" id="PS00134">
    <property type="entry name" value="TRYPSIN_HIS"/>
    <property type="match status" value="1"/>
</dbReference>
<keyword evidence="7" id="KW-0732">Signal</keyword>
<dbReference type="InterPro" id="IPR001314">
    <property type="entry name" value="Peptidase_S1A"/>
</dbReference>
<keyword evidence="4 6" id="KW-0720">Serine protease</keyword>
<feature type="chain" id="PRO_5046812129" description="Peptidase S1 domain-containing protein" evidence="7">
    <location>
        <begin position="18"/>
        <end position="290"/>
    </location>
</feature>
<dbReference type="EMBL" id="OU963905">
    <property type="protein sequence ID" value="CAH2981553.1"/>
    <property type="molecule type" value="Genomic_DNA"/>
</dbReference>
<reference evidence="9" key="1">
    <citation type="submission" date="2021-12" db="EMBL/GenBank/DDBJ databases">
        <authorList>
            <person name="King R."/>
        </authorList>
    </citation>
    <scope>NUCLEOTIDE SEQUENCE</scope>
</reference>
<dbReference type="PRINTS" id="PR00722">
    <property type="entry name" value="CHYMOTRYPSIN"/>
</dbReference>
<sequence>MSLQVVVLLAAVACARAASVGAGGHEPIMLDYHDAWGVPEATRIRQAEQAFDFDGSRIFGGSAASVGAHPHLGGLIVVLPDNRQSVCGSSLLTNTRSVTAAHCWIVRGQTARSLTIVFGSNRLFSGGVRLTTTSVTTHANYNPNNLNNDVGIVNHGFVSFTNTVNRVLLPSGSNTFANTWGVAAGYGSTGHNVPINNNQGKNHANLLIISNAECMTTFGPTIISSTLCARGQNSASICPGDSGGPLTIGSGNNRQLVGISSFVSARGCHLGMPGGFARVTSFRSWIDARI</sequence>
<dbReference type="CDD" id="cd00190">
    <property type="entry name" value="Tryp_SPc"/>
    <property type="match status" value="1"/>
</dbReference>
<dbReference type="InterPro" id="IPR009003">
    <property type="entry name" value="Peptidase_S1_PA"/>
</dbReference>
<evidence type="ECO:0000256" key="4">
    <source>
        <dbReference type="ARBA" id="ARBA00022825"/>
    </source>
</evidence>
<proteinExistence type="inferred from homology"/>
<evidence type="ECO:0000313" key="9">
    <source>
        <dbReference type="EMBL" id="CAH2981553.1"/>
    </source>
</evidence>
<dbReference type="PROSITE" id="PS00135">
    <property type="entry name" value="TRYPSIN_SER"/>
    <property type="match status" value="1"/>
</dbReference>
<dbReference type="Proteomes" id="UP001153292">
    <property type="component" value="Chromosome 12"/>
</dbReference>
<dbReference type="PROSITE" id="PS50240">
    <property type="entry name" value="TRYPSIN_DOM"/>
    <property type="match status" value="1"/>
</dbReference>
<dbReference type="Pfam" id="PF00089">
    <property type="entry name" value="Trypsin"/>
    <property type="match status" value="1"/>
</dbReference>
<dbReference type="Gene3D" id="2.40.10.10">
    <property type="entry name" value="Trypsin-like serine proteases"/>
    <property type="match status" value="2"/>
</dbReference>
<organism evidence="9 10">
    <name type="scientific">Chilo suppressalis</name>
    <name type="common">Asiatic rice borer moth</name>
    <dbReference type="NCBI Taxonomy" id="168631"/>
    <lineage>
        <taxon>Eukaryota</taxon>
        <taxon>Metazoa</taxon>
        <taxon>Ecdysozoa</taxon>
        <taxon>Arthropoda</taxon>
        <taxon>Hexapoda</taxon>
        <taxon>Insecta</taxon>
        <taxon>Pterygota</taxon>
        <taxon>Neoptera</taxon>
        <taxon>Endopterygota</taxon>
        <taxon>Lepidoptera</taxon>
        <taxon>Glossata</taxon>
        <taxon>Ditrysia</taxon>
        <taxon>Pyraloidea</taxon>
        <taxon>Crambidae</taxon>
        <taxon>Crambinae</taxon>
        <taxon>Chilo</taxon>
    </lineage>
</organism>
<keyword evidence="10" id="KW-1185">Reference proteome</keyword>
<evidence type="ECO:0000256" key="7">
    <source>
        <dbReference type="SAM" id="SignalP"/>
    </source>
</evidence>
<dbReference type="PANTHER" id="PTHR24276:SF91">
    <property type="entry name" value="AT26814P-RELATED"/>
    <property type="match status" value="1"/>
</dbReference>
<keyword evidence="2 6" id="KW-0645">Protease</keyword>
<feature type="signal peptide" evidence="7">
    <location>
        <begin position="1"/>
        <end position="17"/>
    </location>
</feature>
<dbReference type="InterPro" id="IPR050430">
    <property type="entry name" value="Peptidase_S1"/>
</dbReference>
<evidence type="ECO:0000256" key="3">
    <source>
        <dbReference type="ARBA" id="ARBA00022801"/>
    </source>
</evidence>
<protein>
    <recommendedName>
        <fullName evidence="8">Peptidase S1 domain-containing protein</fullName>
    </recommendedName>
</protein>
<dbReference type="InterPro" id="IPR018114">
    <property type="entry name" value="TRYPSIN_HIS"/>
</dbReference>
<gene>
    <name evidence="9" type="ORF">CHILSU_LOCUS2085</name>
</gene>
<comment type="similarity">
    <text evidence="1">Belongs to the peptidase S1 family.</text>
</comment>
<evidence type="ECO:0000256" key="2">
    <source>
        <dbReference type="ARBA" id="ARBA00022670"/>
    </source>
</evidence>
<keyword evidence="3 6" id="KW-0378">Hydrolase</keyword>
<dbReference type="SUPFAM" id="SSF50494">
    <property type="entry name" value="Trypsin-like serine proteases"/>
    <property type="match status" value="1"/>
</dbReference>
<dbReference type="InterPro" id="IPR001254">
    <property type="entry name" value="Trypsin_dom"/>
</dbReference>
<keyword evidence="5" id="KW-1015">Disulfide bond</keyword>